<organism evidence="2 3">
    <name type="scientific">Frankia umida</name>
    <dbReference type="NCBI Taxonomy" id="573489"/>
    <lineage>
        <taxon>Bacteria</taxon>
        <taxon>Bacillati</taxon>
        <taxon>Actinomycetota</taxon>
        <taxon>Actinomycetes</taxon>
        <taxon>Frankiales</taxon>
        <taxon>Frankiaceae</taxon>
        <taxon>Frankia</taxon>
    </lineage>
</organism>
<gene>
    <name evidence="2" type="ORF">MXD59_25855</name>
</gene>
<keyword evidence="3" id="KW-1185">Reference proteome</keyword>
<comment type="caution">
    <text evidence="2">The sequence shown here is derived from an EMBL/GenBank/DDBJ whole genome shotgun (WGS) entry which is preliminary data.</text>
</comment>
<proteinExistence type="predicted"/>
<feature type="coiled-coil region" evidence="1">
    <location>
        <begin position="15"/>
        <end position="69"/>
    </location>
</feature>
<dbReference type="Proteomes" id="UP001201873">
    <property type="component" value="Unassembled WGS sequence"/>
</dbReference>
<accession>A0ABT0K5Q4</accession>
<name>A0ABT0K5Q4_9ACTN</name>
<dbReference type="EMBL" id="JALKFT010000088">
    <property type="protein sequence ID" value="MCK9879135.1"/>
    <property type="molecule type" value="Genomic_DNA"/>
</dbReference>
<protein>
    <submittedName>
        <fullName evidence="2">Uncharacterized protein</fullName>
    </submittedName>
</protein>
<evidence type="ECO:0000313" key="2">
    <source>
        <dbReference type="EMBL" id="MCK9879135.1"/>
    </source>
</evidence>
<evidence type="ECO:0000313" key="3">
    <source>
        <dbReference type="Proteomes" id="UP001201873"/>
    </source>
</evidence>
<evidence type="ECO:0000256" key="1">
    <source>
        <dbReference type="SAM" id="Coils"/>
    </source>
</evidence>
<sequence length="149" mass="16312">MATAQANMSSHDLVIDQARRAIEESNAKLVNYRAALDAGADPVVITSWIAQAQAAKTAAERNLREARRTQTQALSHEEIAALVEDLGDMASALGEAEPAEKADLYRQLDLRLTYQPSTNTVKAELKINPAYRGVMERVRGGTQPLRTRP</sequence>
<keyword evidence="1" id="KW-0175">Coiled coil</keyword>
<reference evidence="2 3" key="1">
    <citation type="submission" date="2022-04" db="EMBL/GenBank/DDBJ databases">
        <title>Genome diversity in the genus Frankia.</title>
        <authorList>
            <person name="Carlos-Shanley C."/>
            <person name="Hahn D."/>
        </authorList>
    </citation>
    <scope>NUCLEOTIDE SEQUENCE [LARGE SCALE GENOMIC DNA]</scope>
    <source>
        <strain evidence="2 3">Ag45/Mut15</strain>
    </source>
</reference>